<keyword evidence="3 7" id="KW-0812">Transmembrane</keyword>
<dbReference type="RefSeq" id="WP_167990997.1">
    <property type="nucleotide sequence ID" value="NZ_JAATEM010000003.1"/>
</dbReference>
<feature type="compositionally biased region" description="Gly residues" evidence="6">
    <location>
        <begin position="15"/>
        <end position="26"/>
    </location>
</feature>
<feature type="transmembrane region" description="Helical" evidence="7">
    <location>
        <begin position="831"/>
        <end position="851"/>
    </location>
</feature>
<evidence type="ECO:0000256" key="5">
    <source>
        <dbReference type="ARBA" id="ARBA00023136"/>
    </source>
</evidence>
<name>A0ABX1A615_9ACTN</name>
<feature type="transmembrane region" description="Helical" evidence="7">
    <location>
        <begin position="244"/>
        <end position="270"/>
    </location>
</feature>
<evidence type="ECO:0000256" key="7">
    <source>
        <dbReference type="SAM" id="Phobius"/>
    </source>
</evidence>
<feature type="transmembrane region" description="Helical" evidence="7">
    <location>
        <begin position="203"/>
        <end position="223"/>
    </location>
</feature>
<comment type="caution">
    <text evidence="8">The sequence shown here is derived from an EMBL/GenBank/DDBJ whole genome shotgun (WGS) entry which is preliminary data.</text>
</comment>
<keyword evidence="5 7" id="KW-0472">Membrane</keyword>
<feature type="transmembrane region" description="Helical" evidence="7">
    <location>
        <begin position="353"/>
        <end position="372"/>
    </location>
</feature>
<feature type="transmembrane region" description="Helical" evidence="7">
    <location>
        <begin position="882"/>
        <end position="900"/>
    </location>
</feature>
<evidence type="ECO:0000313" key="9">
    <source>
        <dbReference type="Proteomes" id="UP000730591"/>
    </source>
</evidence>
<dbReference type="PANTHER" id="PTHR30250">
    <property type="entry name" value="PST FAMILY PREDICTED COLANIC ACID TRANSPORTER"/>
    <property type="match status" value="1"/>
</dbReference>
<evidence type="ECO:0000256" key="6">
    <source>
        <dbReference type="SAM" id="MobiDB-lite"/>
    </source>
</evidence>
<gene>
    <name evidence="8" type="ORF">HCJ93_03620</name>
</gene>
<feature type="transmembrane region" description="Helical" evidence="7">
    <location>
        <begin position="940"/>
        <end position="964"/>
    </location>
</feature>
<dbReference type="InterPro" id="IPR050833">
    <property type="entry name" value="Poly_Biosynth_Transport"/>
</dbReference>
<sequence length="976" mass="100653">MAETQVHERAAARDTGGGHPPAGSGSGSDSLFKNAYFLMLSTGVSAVLGLGFWLVAARYYSEDAVGQGSAAIAAMRLLASITATTMIGAVVRFVPRAGRETARLVWGVYGASSLVVALAAGVFLLTLDQWGASYAPLGTPLAGALFVAACVAWALLTLQDGVLTGLRKAEWVPAGNAVFSVGKLVLLVVFAGAMPVLGIFVSWAVAIAFSTIPLGWLIFRRLIPRQAAADRDREPPRLRDMGRFLAGDSLGALFSLAMINLLPVMVAVRFSSAENGYFYVAYTVGGTMEFMAINMASSLTAHASHDPRQLADGVRGALRRMTLLLVPVVGVLVLFAPQILTPFSPDYAEHGSTVLRLLALGALPRVVVELYIGVLRVQGRTGVLAGLQGAMCVLVLGSAAVLFTPAGIAGAGWAVLISMTLVAVVSVFGLRSALRSRPDEPPAAAAAPSAGDGTYGTRWAKLNATAGYGTGWARRAAYEEGTEDTVTLVIGHPGYEREALQPDTLAFIVRPSAPAGRGTGDEAPAPEAQAPAAARSATVQDADGTDDGTGERPEPAAGERPRPADHVPKGGAGEAAGAPAEPDTGRPDGRAGCEGPGTNDEPAPDEPEESEASEERGEPDEDDEDDEPRPLREAEQPAGDAQPATRDATLALSDARPALRADARAPELPRSARDVVLPPAPAGAPGNGPSAVPGPERRGSTEISSPPWAGHQGPAGPQPDAPLPLLAGAPADRPGVAGVAGGCAGAAAPAQPPAEDPDRLIKGLLWALTGLATLAFWWSVRGLPWLRGGGDKELTGRELLEGMPLPALGAGAVLLLVFVASVTLCTRADALLTGTALGSALFALHAAPAALGREPASLDGALYERTARFLAGALGLDGPGTLLRWAPLVCTLLCLVPLWLLHAGAGGRLSWAGRWGVLYLIAVGGWVWRDELAPHTPLLLAVLTVLVLLLPLGRAAGRAVAGALPGRRRPNERSRD</sequence>
<feature type="transmembrane region" description="Helical" evidence="7">
    <location>
        <begin position="803"/>
        <end position="824"/>
    </location>
</feature>
<feature type="compositionally biased region" description="Acidic residues" evidence="6">
    <location>
        <begin position="602"/>
        <end position="627"/>
    </location>
</feature>
<feature type="transmembrane region" description="Helical" evidence="7">
    <location>
        <begin position="764"/>
        <end position="783"/>
    </location>
</feature>
<evidence type="ECO:0000256" key="4">
    <source>
        <dbReference type="ARBA" id="ARBA00022989"/>
    </source>
</evidence>
<feature type="transmembrane region" description="Helical" evidence="7">
    <location>
        <begin position="410"/>
        <end position="430"/>
    </location>
</feature>
<feature type="compositionally biased region" description="Basic and acidic residues" evidence="6">
    <location>
        <begin position="549"/>
        <end position="568"/>
    </location>
</feature>
<evidence type="ECO:0000256" key="1">
    <source>
        <dbReference type="ARBA" id="ARBA00004651"/>
    </source>
</evidence>
<evidence type="ECO:0000256" key="2">
    <source>
        <dbReference type="ARBA" id="ARBA00022475"/>
    </source>
</evidence>
<reference evidence="8 9" key="1">
    <citation type="submission" date="2020-03" db="EMBL/GenBank/DDBJ databases">
        <title>WGS of actinomycetes isolated from Thailand.</title>
        <authorList>
            <person name="Thawai C."/>
        </authorList>
    </citation>
    <scope>NUCLEOTIDE SEQUENCE [LARGE SCALE GENOMIC DNA]</scope>
    <source>
        <strain evidence="8 9">SBST2-5</strain>
    </source>
</reference>
<feature type="compositionally biased region" description="Low complexity" evidence="6">
    <location>
        <begin position="522"/>
        <end position="534"/>
    </location>
</feature>
<feature type="transmembrane region" description="Helical" evidence="7">
    <location>
        <begin position="68"/>
        <end position="94"/>
    </location>
</feature>
<comment type="subcellular location">
    <subcellularLocation>
        <location evidence="1">Cell membrane</location>
        <topology evidence="1">Multi-pass membrane protein</topology>
    </subcellularLocation>
</comment>
<feature type="transmembrane region" description="Helical" evidence="7">
    <location>
        <begin position="177"/>
        <end position="197"/>
    </location>
</feature>
<feature type="transmembrane region" description="Helical" evidence="7">
    <location>
        <begin position="276"/>
        <end position="301"/>
    </location>
</feature>
<evidence type="ECO:0000313" key="8">
    <source>
        <dbReference type="EMBL" id="NJP49186.1"/>
    </source>
</evidence>
<feature type="transmembrane region" description="Helical" evidence="7">
    <location>
        <begin position="35"/>
        <end position="56"/>
    </location>
</feature>
<dbReference type="Proteomes" id="UP000730591">
    <property type="component" value="Unassembled WGS sequence"/>
</dbReference>
<accession>A0ABX1A615</accession>
<proteinExistence type="predicted"/>
<feature type="transmembrane region" description="Helical" evidence="7">
    <location>
        <begin position="106"/>
        <end position="125"/>
    </location>
</feature>
<feature type="transmembrane region" description="Helical" evidence="7">
    <location>
        <begin position="384"/>
        <end position="404"/>
    </location>
</feature>
<feature type="region of interest" description="Disordered" evidence="6">
    <location>
        <begin position="511"/>
        <end position="730"/>
    </location>
</feature>
<evidence type="ECO:0000256" key="3">
    <source>
        <dbReference type="ARBA" id="ARBA00022692"/>
    </source>
</evidence>
<keyword evidence="9" id="KW-1185">Reference proteome</keyword>
<feature type="transmembrane region" description="Helical" evidence="7">
    <location>
        <begin position="912"/>
        <end position="928"/>
    </location>
</feature>
<feature type="transmembrane region" description="Helical" evidence="7">
    <location>
        <begin position="322"/>
        <end position="341"/>
    </location>
</feature>
<feature type="region of interest" description="Disordered" evidence="6">
    <location>
        <begin position="1"/>
        <end position="26"/>
    </location>
</feature>
<feature type="compositionally biased region" description="Basic and acidic residues" evidence="6">
    <location>
        <begin position="1"/>
        <end position="12"/>
    </location>
</feature>
<protein>
    <submittedName>
        <fullName evidence="8">Lipopolysaccharide biosynthesis protein</fullName>
    </submittedName>
</protein>
<organism evidence="8 9">
    <name type="scientific">Streptomyces composti</name>
    <dbReference type="NCBI Taxonomy" id="2720025"/>
    <lineage>
        <taxon>Bacteria</taxon>
        <taxon>Bacillati</taxon>
        <taxon>Actinomycetota</taxon>
        <taxon>Actinomycetes</taxon>
        <taxon>Kitasatosporales</taxon>
        <taxon>Streptomycetaceae</taxon>
        <taxon>Streptomyces</taxon>
    </lineage>
</organism>
<keyword evidence="4 7" id="KW-1133">Transmembrane helix</keyword>
<dbReference type="EMBL" id="JAATEM010000003">
    <property type="protein sequence ID" value="NJP49186.1"/>
    <property type="molecule type" value="Genomic_DNA"/>
</dbReference>
<feature type="compositionally biased region" description="Low complexity" evidence="6">
    <location>
        <begin position="683"/>
        <end position="694"/>
    </location>
</feature>
<feature type="compositionally biased region" description="Low complexity" evidence="6">
    <location>
        <begin position="706"/>
        <end position="715"/>
    </location>
</feature>
<feature type="transmembrane region" description="Helical" evidence="7">
    <location>
        <begin position="137"/>
        <end position="156"/>
    </location>
</feature>
<dbReference type="PANTHER" id="PTHR30250:SF11">
    <property type="entry name" value="O-ANTIGEN TRANSPORTER-RELATED"/>
    <property type="match status" value="1"/>
</dbReference>
<keyword evidence="2" id="KW-1003">Cell membrane</keyword>
<feature type="compositionally biased region" description="Basic and acidic residues" evidence="6">
    <location>
        <begin position="657"/>
        <end position="673"/>
    </location>
</feature>